<dbReference type="AlphaFoldDB" id="A0AAW7JVC3"/>
<reference evidence="2" key="1">
    <citation type="submission" date="2023-06" db="EMBL/GenBank/DDBJ databases">
        <authorList>
            <person name="Zeman M."/>
            <person name="Kubasova T."/>
            <person name="Jahodarova E."/>
            <person name="Nykrynova M."/>
            <person name="Rychlik I."/>
        </authorList>
    </citation>
    <scope>NUCLEOTIDE SEQUENCE</scope>
    <source>
        <strain evidence="2">15_COKtk</strain>
    </source>
</reference>
<evidence type="ECO:0000313" key="3">
    <source>
        <dbReference type="Proteomes" id="UP001168505"/>
    </source>
</evidence>
<dbReference type="Proteomes" id="UP001168505">
    <property type="component" value="Unassembled WGS sequence"/>
</dbReference>
<name>A0AAW7JVC3_9ACTN</name>
<sequence length="56" mass="5811">MAAEAIAVALVSFRGNKHIESAHVVRGDAELLKRLSGGTNGLDGRGTSSQRHVLVG</sequence>
<dbReference type="EMBL" id="JAUEIR010000007">
    <property type="protein sequence ID" value="MDN0069743.1"/>
    <property type="molecule type" value="Genomic_DNA"/>
</dbReference>
<feature type="compositionally biased region" description="Polar residues" evidence="1">
    <location>
        <begin position="46"/>
        <end position="56"/>
    </location>
</feature>
<accession>A0AAW7JVC3</accession>
<proteinExistence type="predicted"/>
<dbReference type="RefSeq" id="WP_289827384.1">
    <property type="nucleotide sequence ID" value="NZ_JAUEIR010000007.1"/>
</dbReference>
<protein>
    <submittedName>
        <fullName evidence="2">Uncharacterized protein</fullName>
    </submittedName>
</protein>
<evidence type="ECO:0000313" key="2">
    <source>
        <dbReference type="EMBL" id="MDN0069743.1"/>
    </source>
</evidence>
<evidence type="ECO:0000256" key="1">
    <source>
        <dbReference type="SAM" id="MobiDB-lite"/>
    </source>
</evidence>
<feature type="region of interest" description="Disordered" evidence="1">
    <location>
        <begin position="36"/>
        <end position="56"/>
    </location>
</feature>
<comment type="caution">
    <text evidence="2">The sequence shown here is derived from an EMBL/GenBank/DDBJ whole genome shotgun (WGS) entry which is preliminary data.</text>
</comment>
<reference evidence="2" key="2">
    <citation type="submission" date="2023-08" db="EMBL/GenBank/DDBJ databases">
        <title>Identification and characterization of horizontal gene transfer across gut microbiota members of farm animals based on homology search.</title>
        <authorList>
            <person name="Schwarzerova J."/>
            <person name="Nykrynova M."/>
            <person name="Jureckova K."/>
            <person name="Cejkova D."/>
            <person name="Rychlik I."/>
        </authorList>
    </citation>
    <scope>NUCLEOTIDE SEQUENCE</scope>
    <source>
        <strain evidence="2">15_COKtk</strain>
    </source>
</reference>
<organism evidence="2 3">
    <name type="scientific">Collinsella ihumii</name>
    <dbReference type="NCBI Taxonomy" id="1720204"/>
    <lineage>
        <taxon>Bacteria</taxon>
        <taxon>Bacillati</taxon>
        <taxon>Actinomycetota</taxon>
        <taxon>Coriobacteriia</taxon>
        <taxon>Coriobacteriales</taxon>
        <taxon>Coriobacteriaceae</taxon>
        <taxon>Collinsella</taxon>
    </lineage>
</organism>
<gene>
    <name evidence="2" type="ORF">QVN40_08555</name>
</gene>